<comment type="similarity">
    <text evidence="1">Belongs to the STIG1 family.</text>
</comment>
<evidence type="ECO:0000313" key="4">
    <source>
        <dbReference type="EMBL" id="OQE21246.1"/>
    </source>
</evidence>
<comment type="caution">
    <text evidence="4">The sequence shown here is derived from an EMBL/GenBank/DDBJ whole genome shotgun (WGS) entry which is preliminary data.</text>
</comment>
<feature type="chain" id="PRO_5013365703" description="Hydrophobin" evidence="3">
    <location>
        <begin position="21"/>
        <end position="263"/>
    </location>
</feature>
<dbReference type="InterPro" id="IPR006969">
    <property type="entry name" value="Stig-like"/>
</dbReference>
<sequence>MAKALSILLLSLGFSSSASSKASRTRPPSATITVVSTTAIATSLNEPEIQCASFFPWKPCPTGESCCNFFCVNTTSNALNCVLNPNLKLTVDSVSDKSLVAVQGPVLIWGRVFNIAARVMLQHAQEQIQPVAQVNARILLLQLHTAELARQTQPACCSGVCQDLGTSLQHCGACNAAPCSGVLPACCNGTCADLTGSVANCGICGLRLAAPAYALISTLISFTVELAMEHRASELFQRAALENVLILLLTLYTAEPATLLALV</sequence>
<reference evidence="5" key="1">
    <citation type="journal article" date="2017" name="Nat. Microbiol.">
        <title>Global analysis of biosynthetic gene clusters reveals vast potential of secondary metabolite production in Penicillium species.</title>
        <authorList>
            <person name="Nielsen J.C."/>
            <person name="Grijseels S."/>
            <person name="Prigent S."/>
            <person name="Ji B."/>
            <person name="Dainat J."/>
            <person name="Nielsen K.F."/>
            <person name="Frisvad J.C."/>
            <person name="Workman M."/>
            <person name="Nielsen J."/>
        </authorList>
    </citation>
    <scope>NUCLEOTIDE SEQUENCE [LARGE SCALE GENOMIC DNA]</scope>
    <source>
        <strain evidence="5">IBT 24891</strain>
    </source>
</reference>
<gene>
    <name evidence="4" type="ORF">PENSTE_c012G06583</name>
</gene>
<dbReference type="OrthoDB" id="4506138at2759"/>
<dbReference type="EMBL" id="MLKD01000012">
    <property type="protein sequence ID" value="OQE21246.1"/>
    <property type="molecule type" value="Genomic_DNA"/>
</dbReference>
<keyword evidence="5" id="KW-1185">Reference proteome</keyword>
<protein>
    <recommendedName>
        <fullName evidence="6">Hydrophobin</fullName>
    </recommendedName>
</protein>
<evidence type="ECO:0000313" key="5">
    <source>
        <dbReference type="Proteomes" id="UP000191285"/>
    </source>
</evidence>
<name>A0A1V6T4Y0_9EURO</name>
<evidence type="ECO:0008006" key="6">
    <source>
        <dbReference type="Google" id="ProtNLM"/>
    </source>
</evidence>
<proteinExistence type="inferred from homology"/>
<dbReference type="Pfam" id="PF04885">
    <property type="entry name" value="Stig1"/>
    <property type="match status" value="1"/>
</dbReference>
<organism evidence="4 5">
    <name type="scientific">Penicillium steckii</name>
    <dbReference type="NCBI Taxonomy" id="303698"/>
    <lineage>
        <taxon>Eukaryota</taxon>
        <taxon>Fungi</taxon>
        <taxon>Dikarya</taxon>
        <taxon>Ascomycota</taxon>
        <taxon>Pezizomycotina</taxon>
        <taxon>Eurotiomycetes</taxon>
        <taxon>Eurotiomycetidae</taxon>
        <taxon>Eurotiales</taxon>
        <taxon>Aspergillaceae</taxon>
        <taxon>Penicillium</taxon>
    </lineage>
</organism>
<evidence type="ECO:0000256" key="2">
    <source>
        <dbReference type="ARBA" id="ARBA00022729"/>
    </source>
</evidence>
<accession>A0A1V6T4Y0</accession>
<dbReference type="AlphaFoldDB" id="A0A1V6T4Y0"/>
<evidence type="ECO:0000256" key="1">
    <source>
        <dbReference type="ARBA" id="ARBA00006010"/>
    </source>
</evidence>
<keyword evidence="2 3" id="KW-0732">Signal</keyword>
<feature type="signal peptide" evidence="3">
    <location>
        <begin position="1"/>
        <end position="20"/>
    </location>
</feature>
<evidence type="ECO:0000256" key="3">
    <source>
        <dbReference type="SAM" id="SignalP"/>
    </source>
</evidence>
<dbReference type="Proteomes" id="UP000191285">
    <property type="component" value="Unassembled WGS sequence"/>
</dbReference>